<proteinExistence type="predicted"/>
<gene>
    <name evidence="2" type="ORF">WNY63_17800</name>
</gene>
<reference evidence="2 3" key="1">
    <citation type="submission" date="2024-03" db="EMBL/GenBank/DDBJ databases">
        <title>Community enrichment and isolation of bacterial strains for fucoidan degradation.</title>
        <authorList>
            <person name="Sichert A."/>
        </authorList>
    </citation>
    <scope>NUCLEOTIDE SEQUENCE [LARGE SCALE GENOMIC DNA]</scope>
    <source>
        <strain evidence="2 3">AS81</strain>
    </source>
</reference>
<dbReference type="InterPro" id="IPR003593">
    <property type="entry name" value="AAA+_ATPase"/>
</dbReference>
<dbReference type="InterPro" id="IPR051396">
    <property type="entry name" value="Bact_Antivir_Def_Nuclease"/>
</dbReference>
<protein>
    <submittedName>
        <fullName evidence="2">AAA family ATPase</fullName>
    </submittedName>
</protein>
<keyword evidence="3" id="KW-1185">Reference proteome</keyword>
<dbReference type="PANTHER" id="PTHR43581">
    <property type="entry name" value="ATP/GTP PHOSPHATASE"/>
    <property type="match status" value="1"/>
</dbReference>
<dbReference type="InterPro" id="IPR027417">
    <property type="entry name" value="P-loop_NTPase"/>
</dbReference>
<dbReference type="Pfam" id="PF13304">
    <property type="entry name" value="AAA_21"/>
    <property type="match status" value="1"/>
</dbReference>
<evidence type="ECO:0000259" key="1">
    <source>
        <dbReference type="SMART" id="SM00382"/>
    </source>
</evidence>
<comment type="caution">
    <text evidence="2">The sequence shown here is derived from an EMBL/GenBank/DDBJ whole genome shotgun (WGS) entry which is preliminary data.</text>
</comment>
<evidence type="ECO:0000313" key="3">
    <source>
        <dbReference type="Proteomes" id="UP001388366"/>
    </source>
</evidence>
<sequence length="543" mass="60401">MSLTIQKFSRNTILPTGVPNLVCLKPDNWDDFGFKTIFTVTVFDENCIAHELGNVKIGYVGQLEGYTSEQLPDRFSGLGEGYFSLGQDYEYYQKIVEGMSEEFGALLLSRMKDVVKHLEYLTVAEGDAEKLNADGIPSVFNVSLLRVVTPSQIKNQFSRILAGGKPLTEYDFFYEKPANDRYSGVKVEFEVNPDQKPSSNIHILIGRNGVGKTTLLNNMVNALLPDRGESIETGYFAQPGLFTPKRLDDKYFEGVVSVSFSAFDPFLPPAPQTNSDEGICYHYIGLKTINQPNYNGEDRLKTTPELCNELVESLKVCLSLSGKRKLWKDSVKKLESDINFAEMNLCSLSDVAIADDTEDKNELGRAALSVFSRLSSGHAIVLLTLTKLIETVEEKTLVLIDEPESHLHPPLLSAFTRALSDLLLNRNGVAIVATHSPVVLQEVPKTCVSILRRTRLIGGVERPESETFGENVGTLTREVFGLELSKSGFRNLLKDSVDYVDVNTGESKSYEEILQEYGSQLGDEARVILKGMIFRRDNAEGQE</sequence>
<dbReference type="SUPFAM" id="SSF52540">
    <property type="entry name" value="P-loop containing nucleoside triphosphate hydrolases"/>
    <property type="match status" value="1"/>
</dbReference>
<accession>A0ABU9U6C4</accession>
<organism evidence="2 3">
    <name type="scientific">Pseudoalteromonas neustonica</name>
    <dbReference type="NCBI Taxonomy" id="1840331"/>
    <lineage>
        <taxon>Bacteria</taxon>
        <taxon>Pseudomonadati</taxon>
        <taxon>Pseudomonadota</taxon>
        <taxon>Gammaproteobacteria</taxon>
        <taxon>Alteromonadales</taxon>
        <taxon>Pseudoalteromonadaceae</taxon>
        <taxon>Pseudoalteromonas</taxon>
    </lineage>
</organism>
<dbReference type="Gene3D" id="3.40.50.300">
    <property type="entry name" value="P-loop containing nucleotide triphosphate hydrolases"/>
    <property type="match status" value="1"/>
</dbReference>
<name>A0ABU9U6C4_9GAMM</name>
<feature type="domain" description="AAA+ ATPase" evidence="1">
    <location>
        <begin position="198"/>
        <end position="455"/>
    </location>
</feature>
<dbReference type="SMART" id="SM00382">
    <property type="entry name" value="AAA"/>
    <property type="match status" value="1"/>
</dbReference>
<dbReference type="Proteomes" id="UP001388366">
    <property type="component" value="Unassembled WGS sequence"/>
</dbReference>
<dbReference type="RefSeq" id="WP_342884457.1">
    <property type="nucleotide sequence ID" value="NZ_JBBMQU010000042.1"/>
</dbReference>
<evidence type="ECO:0000313" key="2">
    <source>
        <dbReference type="EMBL" id="MEM5552579.1"/>
    </source>
</evidence>
<dbReference type="InterPro" id="IPR003959">
    <property type="entry name" value="ATPase_AAA_core"/>
</dbReference>
<dbReference type="EMBL" id="JBBMQU010000042">
    <property type="protein sequence ID" value="MEM5552579.1"/>
    <property type="molecule type" value="Genomic_DNA"/>
</dbReference>
<dbReference type="PANTHER" id="PTHR43581:SF2">
    <property type="entry name" value="EXCINUCLEASE ATPASE SUBUNIT"/>
    <property type="match status" value="1"/>
</dbReference>